<feature type="domain" description="Protein kinase" evidence="20">
    <location>
        <begin position="665"/>
        <end position="940"/>
    </location>
</feature>
<evidence type="ECO:0000256" key="11">
    <source>
        <dbReference type="ARBA" id="ARBA00022777"/>
    </source>
</evidence>
<evidence type="ECO:0000256" key="16">
    <source>
        <dbReference type="ARBA" id="ARBA00023180"/>
    </source>
</evidence>
<keyword evidence="4" id="KW-0597">Phosphoprotein</keyword>
<name>A0ABD1QND3_9LAMI</name>
<dbReference type="Proteomes" id="UP001604336">
    <property type="component" value="Unassembled WGS sequence"/>
</dbReference>
<dbReference type="InterPro" id="IPR008271">
    <property type="entry name" value="Ser/Thr_kinase_AS"/>
</dbReference>
<keyword evidence="22" id="KW-1185">Reference proteome</keyword>
<dbReference type="Gene3D" id="1.10.510.10">
    <property type="entry name" value="Transferase(Phosphotransferase) domain 1"/>
    <property type="match status" value="1"/>
</dbReference>
<dbReference type="SMART" id="SM00220">
    <property type="entry name" value="S_TKc"/>
    <property type="match status" value="1"/>
</dbReference>
<dbReference type="Pfam" id="PF11721">
    <property type="entry name" value="Malectin"/>
    <property type="match status" value="1"/>
</dbReference>
<sequence>MEFFLTKRAKTRTNFMKIFVATVYASLVLTSVAQLLPEEEVQVLETISSRLQNKWWNVTRRSCSEGIGFNTTFVDTKIYSNVTCDCSFVNNTVCHVTNIQLKGLNLTGTLPAEFANLTYLREIDLTRNYVNGSIPPIFSQLRLTALSLLGNRISGTIPNEIGDMTTLEELILEDNQLEGNISRNLGSLSNLRRLLLSANNFTGTIPETFGNLKNLTDFRIDGSRLSGKIPGFIGNWTKLRRLDMQGTSMEGPIPSTISQFKNLEELRISDLSGPAMSFPNLQNLTAMKELILRNCSISGPIPEYIGDMTSLKILDLSFNMLNGQIPNKLQGLMKMVYLFLSHNSLSGEVPGWILDSKQNMDVSYNNFTEARATGCQFPSVNLVASHSTSANNLSPWCLTRDLPCSRPEYYSLFINCGGRKITYEGNEYEENLTGDGPSHFESYAGWAYSSTGMFMGNDKAKFVATNNSSLPMTGAEFYQTARLAPSSLKYYGLCLRRGSYRVRLHFAEIIYTDDSTFSSLGRRIFDVSIQGEVVLTDFDIVREAIGVRKGIYKDFNVLVNGSTLEIHLYWTGKGTTAIPDRGVYGPLISAIAVTPNFNPDTGGLSAGAIAGIVVSSCVVVLFILAALWMKGYLGGKDIEDKELQALDLQTGHFTLRQIKAATNNFDLANKIGEGGFGPVYKGVLSDGTIIAVKQLSSKSKQGNREFVNEIGMISALQHVNLVRLYGCCIESNQLLLIYEYLENNSLARALFGREEQRLNLDWSTRKKICLGIAKGLAYLHEESRLKIVHRDIKATNVLLDKDLNAKISDFGLAKLDEEENTHISTRIAGTIGYMAPEYAMRGYLTDKADVYSFGIVALEIVSGKSNTNYRPKEEFVYLLDWAYVLQEQGNLLDLVDPILGSNYSEEEAMLMLNLALLCTNPSPSLRPSMSSVVSMLQGKIPVQAPKIMHRSPSEEIRFKAFERLSQDSQTHVSTYSHDSKEQKSVSIDGPWIDSSISSLSKDETRDHSSASRLLPDLYDVNLD</sequence>
<keyword evidence="12" id="KW-0067">ATP-binding</keyword>
<keyword evidence="11" id="KW-0418">Kinase</keyword>
<dbReference type="FunFam" id="2.60.120.430:FF:000004">
    <property type="entry name" value="Putative leucine-rich repeat receptor-like serine/threonine-protein kinase"/>
    <property type="match status" value="1"/>
</dbReference>
<feature type="transmembrane region" description="Helical" evidence="19">
    <location>
        <begin position="604"/>
        <end position="628"/>
    </location>
</feature>
<evidence type="ECO:0000256" key="9">
    <source>
        <dbReference type="ARBA" id="ARBA00022737"/>
    </source>
</evidence>
<evidence type="ECO:0000256" key="3">
    <source>
        <dbReference type="ARBA" id="ARBA00022527"/>
    </source>
</evidence>
<dbReference type="AlphaFoldDB" id="A0ABD1QND3"/>
<dbReference type="CDD" id="cd14066">
    <property type="entry name" value="STKc_IRAK"/>
    <property type="match status" value="1"/>
</dbReference>
<dbReference type="EC" id="2.7.11.1" evidence="2"/>
<comment type="subcellular location">
    <subcellularLocation>
        <location evidence="1">Membrane</location>
        <topology evidence="1">Single-pass type I membrane protein</topology>
    </subcellularLocation>
</comment>
<reference evidence="22" key="1">
    <citation type="submission" date="2024-07" db="EMBL/GenBank/DDBJ databases">
        <title>Two chromosome-level genome assemblies of Korean endemic species Abeliophyllum distichum and Forsythia ovata (Oleaceae).</title>
        <authorList>
            <person name="Jang H."/>
        </authorList>
    </citation>
    <scope>NUCLEOTIDE SEQUENCE [LARGE SCALE GENOMIC DNA]</scope>
</reference>
<evidence type="ECO:0000313" key="21">
    <source>
        <dbReference type="EMBL" id="KAL2476454.1"/>
    </source>
</evidence>
<comment type="catalytic activity">
    <reaction evidence="18">
        <text>L-seryl-[protein] + ATP = O-phospho-L-seryl-[protein] + ADP + H(+)</text>
        <dbReference type="Rhea" id="RHEA:17989"/>
        <dbReference type="Rhea" id="RHEA-COMP:9863"/>
        <dbReference type="Rhea" id="RHEA-COMP:11604"/>
        <dbReference type="ChEBI" id="CHEBI:15378"/>
        <dbReference type="ChEBI" id="CHEBI:29999"/>
        <dbReference type="ChEBI" id="CHEBI:30616"/>
        <dbReference type="ChEBI" id="CHEBI:83421"/>
        <dbReference type="ChEBI" id="CHEBI:456216"/>
        <dbReference type="EC" id="2.7.11.1"/>
    </reaction>
</comment>
<dbReference type="InterPro" id="IPR001245">
    <property type="entry name" value="Ser-Thr/Tyr_kinase_cat_dom"/>
</dbReference>
<keyword evidence="15" id="KW-0675">Receptor</keyword>
<evidence type="ECO:0000256" key="13">
    <source>
        <dbReference type="ARBA" id="ARBA00022989"/>
    </source>
</evidence>
<dbReference type="SUPFAM" id="SSF56112">
    <property type="entry name" value="Protein kinase-like (PK-like)"/>
    <property type="match status" value="1"/>
</dbReference>
<dbReference type="InterPro" id="IPR021720">
    <property type="entry name" value="Malectin_dom"/>
</dbReference>
<dbReference type="GO" id="GO:0005524">
    <property type="term" value="F:ATP binding"/>
    <property type="evidence" value="ECO:0007669"/>
    <property type="project" value="UniProtKB-KW"/>
</dbReference>
<evidence type="ECO:0000256" key="15">
    <source>
        <dbReference type="ARBA" id="ARBA00023170"/>
    </source>
</evidence>
<keyword evidence="8" id="KW-0732">Signal</keyword>
<dbReference type="Pfam" id="PF07714">
    <property type="entry name" value="PK_Tyr_Ser-Thr"/>
    <property type="match status" value="1"/>
</dbReference>
<dbReference type="InterPro" id="IPR011009">
    <property type="entry name" value="Kinase-like_dom_sf"/>
</dbReference>
<dbReference type="InterPro" id="IPR000719">
    <property type="entry name" value="Prot_kinase_dom"/>
</dbReference>
<evidence type="ECO:0000256" key="2">
    <source>
        <dbReference type="ARBA" id="ARBA00012513"/>
    </source>
</evidence>
<evidence type="ECO:0000256" key="6">
    <source>
        <dbReference type="ARBA" id="ARBA00022679"/>
    </source>
</evidence>
<keyword evidence="10" id="KW-0547">Nucleotide-binding</keyword>
<keyword evidence="13 19" id="KW-1133">Transmembrane helix</keyword>
<dbReference type="FunFam" id="3.80.10.10:FF:000433">
    <property type="entry name" value="Putative LRR receptor-like serine/threonine-protein kinase isoform A"/>
    <property type="match status" value="1"/>
</dbReference>
<evidence type="ECO:0000259" key="20">
    <source>
        <dbReference type="PROSITE" id="PS50011"/>
    </source>
</evidence>
<organism evidence="21 22">
    <name type="scientific">Abeliophyllum distichum</name>
    <dbReference type="NCBI Taxonomy" id="126358"/>
    <lineage>
        <taxon>Eukaryota</taxon>
        <taxon>Viridiplantae</taxon>
        <taxon>Streptophyta</taxon>
        <taxon>Embryophyta</taxon>
        <taxon>Tracheophyta</taxon>
        <taxon>Spermatophyta</taxon>
        <taxon>Magnoliopsida</taxon>
        <taxon>eudicotyledons</taxon>
        <taxon>Gunneridae</taxon>
        <taxon>Pentapetalae</taxon>
        <taxon>asterids</taxon>
        <taxon>lamiids</taxon>
        <taxon>Lamiales</taxon>
        <taxon>Oleaceae</taxon>
        <taxon>Forsythieae</taxon>
        <taxon>Abeliophyllum</taxon>
    </lineage>
</organism>
<dbReference type="GO" id="GO:0016020">
    <property type="term" value="C:membrane"/>
    <property type="evidence" value="ECO:0007669"/>
    <property type="project" value="UniProtKB-SubCell"/>
</dbReference>
<dbReference type="InterPro" id="IPR032675">
    <property type="entry name" value="LRR_dom_sf"/>
</dbReference>
<keyword evidence="14 19" id="KW-0472">Membrane</keyword>
<dbReference type="PROSITE" id="PS50011">
    <property type="entry name" value="PROTEIN_KINASE_DOM"/>
    <property type="match status" value="1"/>
</dbReference>
<evidence type="ECO:0000256" key="18">
    <source>
        <dbReference type="ARBA" id="ARBA00048679"/>
    </source>
</evidence>
<keyword evidence="9" id="KW-0677">Repeat</keyword>
<dbReference type="PROSITE" id="PS00108">
    <property type="entry name" value="PROTEIN_KINASE_ST"/>
    <property type="match status" value="1"/>
</dbReference>
<dbReference type="GO" id="GO:0004674">
    <property type="term" value="F:protein serine/threonine kinase activity"/>
    <property type="evidence" value="ECO:0007669"/>
    <property type="project" value="UniProtKB-KW"/>
</dbReference>
<dbReference type="FunFam" id="3.80.10.10:FF:000041">
    <property type="entry name" value="LRR receptor-like serine/threonine-protein kinase ERECTA"/>
    <property type="match status" value="1"/>
</dbReference>
<dbReference type="Pfam" id="PF00560">
    <property type="entry name" value="LRR_1"/>
    <property type="match status" value="2"/>
</dbReference>
<evidence type="ECO:0000313" key="22">
    <source>
        <dbReference type="Proteomes" id="UP001604336"/>
    </source>
</evidence>
<dbReference type="InterPro" id="IPR001611">
    <property type="entry name" value="Leu-rich_rpt"/>
</dbReference>
<dbReference type="PANTHER" id="PTHR48006:SF60">
    <property type="entry name" value="PROTEIN KINASE DOMAIN-CONTAINING PROTEIN"/>
    <property type="match status" value="1"/>
</dbReference>
<keyword evidence="3" id="KW-0723">Serine/threonine-protein kinase</keyword>
<comment type="caution">
    <text evidence="21">The sequence shown here is derived from an EMBL/GenBank/DDBJ whole genome shotgun (WGS) entry which is preliminary data.</text>
</comment>
<dbReference type="EMBL" id="JBFOLK010000011">
    <property type="protein sequence ID" value="KAL2476454.1"/>
    <property type="molecule type" value="Genomic_DNA"/>
</dbReference>
<dbReference type="Pfam" id="PF13855">
    <property type="entry name" value="LRR_8"/>
    <property type="match status" value="1"/>
</dbReference>
<keyword evidence="16" id="KW-0325">Glycoprotein</keyword>
<dbReference type="FunFam" id="1.10.510.10:FF:000044">
    <property type="entry name" value="Putative LRR receptor-like serine/threonine-protein kinase"/>
    <property type="match status" value="1"/>
</dbReference>
<dbReference type="FunFam" id="3.30.200.20:FF:000217">
    <property type="entry name" value="probable LRR receptor-like serine/threonine-protein kinase At1g53430"/>
    <property type="match status" value="1"/>
</dbReference>
<evidence type="ECO:0000256" key="7">
    <source>
        <dbReference type="ARBA" id="ARBA00022692"/>
    </source>
</evidence>
<dbReference type="InterPro" id="IPR051824">
    <property type="entry name" value="LRR_Rcpt-Like_S/T_Kinase"/>
</dbReference>
<gene>
    <name evidence="21" type="ORF">Adt_37190</name>
</gene>
<keyword evidence="6" id="KW-0808">Transferase</keyword>
<proteinExistence type="predicted"/>
<evidence type="ECO:0000256" key="5">
    <source>
        <dbReference type="ARBA" id="ARBA00022614"/>
    </source>
</evidence>
<evidence type="ECO:0000256" key="14">
    <source>
        <dbReference type="ARBA" id="ARBA00023136"/>
    </source>
</evidence>
<keyword evidence="5" id="KW-0433">Leucine-rich repeat</keyword>
<evidence type="ECO:0000256" key="1">
    <source>
        <dbReference type="ARBA" id="ARBA00004479"/>
    </source>
</evidence>
<evidence type="ECO:0000256" key="8">
    <source>
        <dbReference type="ARBA" id="ARBA00022729"/>
    </source>
</evidence>
<dbReference type="PANTHER" id="PTHR48006">
    <property type="entry name" value="LEUCINE-RICH REPEAT-CONTAINING PROTEIN DDB_G0281931-RELATED"/>
    <property type="match status" value="1"/>
</dbReference>
<dbReference type="SUPFAM" id="SSF52058">
    <property type="entry name" value="L domain-like"/>
    <property type="match status" value="1"/>
</dbReference>
<evidence type="ECO:0000256" key="12">
    <source>
        <dbReference type="ARBA" id="ARBA00022840"/>
    </source>
</evidence>
<evidence type="ECO:0000256" key="17">
    <source>
        <dbReference type="ARBA" id="ARBA00047899"/>
    </source>
</evidence>
<comment type="catalytic activity">
    <reaction evidence="17">
        <text>L-threonyl-[protein] + ATP = O-phospho-L-threonyl-[protein] + ADP + H(+)</text>
        <dbReference type="Rhea" id="RHEA:46608"/>
        <dbReference type="Rhea" id="RHEA-COMP:11060"/>
        <dbReference type="Rhea" id="RHEA-COMP:11605"/>
        <dbReference type="ChEBI" id="CHEBI:15378"/>
        <dbReference type="ChEBI" id="CHEBI:30013"/>
        <dbReference type="ChEBI" id="CHEBI:30616"/>
        <dbReference type="ChEBI" id="CHEBI:61977"/>
        <dbReference type="ChEBI" id="CHEBI:456216"/>
        <dbReference type="EC" id="2.7.11.1"/>
    </reaction>
</comment>
<dbReference type="FunFam" id="3.80.10.10:FF:000838">
    <property type="entry name" value="Probable LRR receptor-like serine/threonine-protein kinase At1g53440"/>
    <property type="match status" value="1"/>
</dbReference>
<dbReference type="Gene3D" id="3.80.10.10">
    <property type="entry name" value="Ribonuclease Inhibitor"/>
    <property type="match status" value="2"/>
</dbReference>
<keyword evidence="7 19" id="KW-0812">Transmembrane</keyword>
<protein>
    <recommendedName>
        <fullName evidence="2">non-specific serine/threonine protein kinase</fullName>
        <ecNumber evidence="2">2.7.11.1</ecNumber>
    </recommendedName>
</protein>
<evidence type="ECO:0000256" key="10">
    <source>
        <dbReference type="ARBA" id="ARBA00022741"/>
    </source>
</evidence>
<accession>A0ABD1QND3</accession>
<evidence type="ECO:0000256" key="19">
    <source>
        <dbReference type="SAM" id="Phobius"/>
    </source>
</evidence>
<dbReference type="Gene3D" id="3.30.200.20">
    <property type="entry name" value="Phosphorylase Kinase, domain 1"/>
    <property type="match status" value="1"/>
</dbReference>
<evidence type="ECO:0000256" key="4">
    <source>
        <dbReference type="ARBA" id="ARBA00022553"/>
    </source>
</evidence>
<dbReference type="Gene3D" id="2.60.120.430">
    <property type="entry name" value="Galactose-binding lectin"/>
    <property type="match status" value="1"/>
</dbReference>